<keyword evidence="2" id="KW-1133">Transmembrane helix</keyword>
<feature type="region of interest" description="Disordered" evidence="1">
    <location>
        <begin position="225"/>
        <end position="248"/>
    </location>
</feature>
<dbReference type="RefSeq" id="WP_125054849.1">
    <property type="nucleotide sequence ID" value="NZ_BHZD01000001.1"/>
</dbReference>
<feature type="transmembrane region" description="Helical" evidence="2">
    <location>
        <begin position="37"/>
        <end position="59"/>
    </location>
</feature>
<organism evidence="3 4">
    <name type="scientific">Streptomyces paromomycinus</name>
    <name type="common">Streptomyces rimosus subsp. paromomycinus</name>
    <dbReference type="NCBI Taxonomy" id="92743"/>
    <lineage>
        <taxon>Bacteria</taxon>
        <taxon>Bacillati</taxon>
        <taxon>Actinomycetota</taxon>
        <taxon>Actinomycetes</taxon>
        <taxon>Kitasatosporales</taxon>
        <taxon>Streptomycetaceae</taxon>
        <taxon>Streptomyces</taxon>
    </lineage>
</organism>
<keyword evidence="2" id="KW-0472">Membrane</keyword>
<sequence length="294" mass="30921">MTDASSLTVDGAGPAAPGPADSGTPPLAGRPRRLRRVLPRVAAAVVVCGLLGTGIAYGITSADRTGLPGLGTPGDGRWPYPEQHRPPLPPGAPAPFAKTPDAIGGPPGVHHADLGGLRLTAPEGATVDLDETGGQDAPDTVAFTAEYEAPDGDLLRRHLAEYAPRRTASRGWTMPDGTRARVHMIQFESAAVVQYFRLTALNDWKGTVVNVRDARTVVRDEDYGKAVPERPGDSANPDGGAEVYRQTGSEGGRSVRYAYLFTGDTLALLIHSRPGSTVPTAFYQSVALQQQLLS</sequence>
<proteinExistence type="predicted"/>
<accession>A0A401W3B8</accession>
<comment type="caution">
    <text evidence="3">The sequence shown here is derived from an EMBL/GenBank/DDBJ whole genome shotgun (WGS) entry which is preliminary data.</text>
</comment>
<evidence type="ECO:0000256" key="1">
    <source>
        <dbReference type="SAM" id="MobiDB-lite"/>
    </source>
</evidence>
<evidence type="ECO:0000313" key="4">
    <source>
        <dbReference type="Proteomes" id="UP000286746"/>
    </source>
</evidence>
<protein>
    <submittedName>
        <fullName evidence="3">Uncharacterized protein</fullName>
    </submittedName>
</protein>
<dbReference type="EMBL" id="BHZD01000001">
    <property type="protein sequence ID" value="GCD43817.1"/>
    <property type="molecule type" value="Genomic_DNA"/>
</dbReference>
<feature type="compositionally biased region" description="Low complexity" evidence="1">
    <location>
        <begin position="11"/>
        <end position="29"/>
    </location>
</feature>
<reference evidence="3 4" key="1">
    <citation type="submission" date="2018-11" db="EMBL/GenBank/DDBJ databases">
        <title>Whole genome sequence of Streptomyces paromomycinus NBRC 15454(T).</title>
        <authorList>
            <person name="Komaki H."/>
            <person name="Tamura T."/>
        </authorList>
    </citation>
    <scope>NUCLEOTIDE SEQUENCE [LARGE SCALE GENOMIC DNA]</scope>
    <source>
        <strain evidence="3 4">NBRC 15454</strain>
    </source>
</reference>
<evidence type="ECO:0000256" key="2">
    <source>
        <dbReference type="SAM" id="Phobius"/>
    </source>
</evidence>
<keyword evidence="4" id="KW-1185">Reference proteome</keyword>
<dbReference type="Proteomes" id="UP000286746">
    <property type="component" value="Unassembled WGS sequence"/>
</dbReference>
<name>A0A401W3B8_STREY</name>
<gene>
    <name evidence="3" type="ORF">GKJPGBOP_03500</name>
</gene>
<keyword evidence="2" id="KW-0812">Transmembrane</keyword>
<dbReference type="AlphaFoldDB" id="A0A401W3B8"/>
<feature type="region of interest" description="Disordered" evidence="1">
    <location>
        <begin position="62"/>
        <end position="91"/>
    </location>
</feature>
<feature type="region of interest" description="Disordered" evidence="1">
    <location>
        <begin position="1"/>
        <end position="32"/>
    </location>
</feature>
<evidence type="ECO:0000313" key="3">
    <source>
        <dbReference type="EMBL" id="GCD43817.1"/>
    </source>
</evidence>